<comment type="caution">
    <text evidence="3">The sequence shown here is derived from an EMBL/GenBank/DDBJ whole genome shotgun (WGS) entry which is preliminary data.</text>
</comment>
<keyword evidence="4" id="KW-1185">Reference proteome</keyword>
<feature type="chain" id="PRO_5040354686" evidence="1">
    <location>
        <begin position="24"/>
        <end position="482"/>
    </location>
</feature>
<protein>
    <submittedName>
        <fullName evidence="3">SGNH hydrolase</fullName>
    </submittedName>
</protein>
<name>A0A9P4QSV4_9PLEO</name>
<dbReference type="SUPFAM" id="SSF52266">
    <property type="entry name" value="SGNH hydrolase"/>
    <property type="match status" value="1"/>
</dbReference>
<evidence type="ECO:0000259" key="2">
    <source>
        <dbReference type="Pfam" id="PF13472"/>
    </source>
</evidence>
<gene>
    <name evidence="3" type="ORF">EJ04DRAFT_439483</name>
</gene>
<dbReference type="Pfam" id="PF13472">
    <property type="entry name" value="Lipase_GDSL_2"/>
    <property type="match status" value="1"/>
</dbReference>
<dbReference type="InterPro" id="IPR037460">
    <property type="entry name" value="SEST-like"/>
</dbReference>
<dbReference type="Gene3D" id="3.40.50.1110">
    <property type="entry name" value="SGNH hydrolase"/>
    <property type="match status" value="1"/>
</dbReference>
<dbReference type="PANTHER" id="PTHR37981:SF1">
    <property type="entry name" value="SGNH HYDROLASE-TYPE ESTERASE DOMAIN-CONTAINING PROTEIN"/>
    <property type="match status" value="1"/>
</dbReference>
<reference evidence="3" key="1">
    <citation type="journal article" date="2020" name="Stud. Mycol.">
        <title>101 Dothideomycetes genomes: a test case for predicting lifestyles and emergence of pathogens.</title>
        <authorList>
            <person name="Haridas S."/>
            <person name="Albert R."/>
            <person name="Binder M."/>
            <person name="Bloem J."/>
            <person name="Labutti K."/>
            <person name="Salamov A."/>
            <person name="Andreopoulos B."/>
            <person name="Baker S."/>
            <person name="Barry K."/>
            <person name="Bills G."/>
            <person name="Bluhm B."/>
            <person name="Cannon C."/>
            <person name="Castanera R."/>
            <person name="Culley D."/>
            <person name="Daum C."/>
            <person name="Ezra D."/>
            <person name="Gonzalez J."/>
            <person name="Henrissat B."/>
            <person name="Kuo A."/>
            <person name="Liang C."/>
            <person name="Lipzen A."/>
            <person name="Lutzoni F."/>
            <person name="Magnuson J."/>
            <person name="Mondo S."/>
            <person name="Nolan M."/>
            <person name="Ohm R."/>
            <person name="Pangilinan J."/>
            <person name="Park H.-J."/>
            <person name="Ramirez L."/>
            <person name="Alfaro M."/>
            <person name="Sun H."/>
            <person name="Tritt A."/>
            <person name="Yoshinaga Y."/>
            <person name="Zwiers L.-H."/>
            <person name="Turgeon B."/>
            <person name="Goodwin S."/>
            <person name="Spatafora J."/>
            <person name="Crous P."/>
            <person name="Grigoriev I."/>
        </authorList>
    </citation>
    <scope>NUCLEOTIDE SEQUENCE</scope>
    <source>
        <strain evidence="3">CBS 125425</strain>
    </source>
</reference>
<keyword evidence="1" id="KW-0732">Signal</keyword>
<feature type="signal peptide" evidence="1">
    <location>
        <begin position="1"/>
        <end position="23"/>
    </location>
</feature>
<sequence>MKSSRAPLYNFLVYLSLFAQAACIPTYGFSDLLPRSLEPRDTDPEDYSWLRYWATLGDSYAAGIGAGSRSDKDCARYDRSYPQLISMDDRLGTNQYRVWQNQACSGATTENVVTDQVPNIASIQDVVTLSAGGNDVGLATILNNCVFRWWPFGQTCEDTIEATKGKIDDLGDKLDKMLEAVMSKLDNVNSRIYYTGYAQFFNAKTTQCDSVTFKFWRLTKGEYLTQDRRSALNDLVVKTNEQIKAAVERAGDRVVYVDIDPYFSEYGGLYCDEGVTEPDPNRRDLLFYERDTQDSALTRRQNGAATEDDIFSNSTFEGEIANWIEDTLEQYPEWKNELEDGIFEELNSTSVAEVSQKLAVGNLDLSQLSVSSAPRWLIKDETRRVFHPRENGHALIANLVLYHMTIEQILARGVRIDDPTEEGIFDTCPLKCPNPTGCPTCSDLSVPYIPLQLKDPSHGTLIDPNGLIIMIRQGMYSPRATQ</sequence>
<evidence type="ECO:0000256" key="1">
    <source>
        <dbReference type="SAM" id="SignalP"/>
    </source>
</evidence>
<dbReference type="AlphaFoldDB" id="A0A9P4QSV4"/>
<dbReference type="InterPro" id="IPR036514">
    <property type="entry name" value="SGNH_hydro_sf"/>
</dbReference>
<evidence type="ECO:0000313" key="3">
    <source>
        <dbReference type="EMBL" id="KAF2733233.1"/>
    </source>
</evidence>
<dbReference type="CDD" id="cd01823">
    <property type="entry name" value="SEST_like"/>
    <property type="match status" value="1"/>
</dbReference>
<dbReference type="OrthoDB" id="21678at2759"/>
<feature type="domain" description="SGNH hydrolase-type esterase" evidence="2">
    <location>
        <begin position="56"/>
        <end position="268"/>
    </location>
</feature>
<organism evidence="3 4">
    <name type="scientific">Polyplosphaeria fusca</name>
    <dbReference type="NCBI Taxonomy" id="682080"/>
    <lineage>
        <taxon>Eukaryota</taxon>
        <taxon>Fungi</taxon>
        <taxon>Dikarya</taxon>
        <taxon>Ascomycota</taxon>
        <taxon>Pezizomycotina</taxon>
        <taxon>Dothideomycetes</taxon>
        <taxon>Pleosporomycetidae</taxon>
        <taxon>Pleosporales</taxon>
        <taxon>Tetraplosphaeriaceae</taxon>
        <taxon>Polyplosphaeria</taxon>
    </lineage>
</organism>
<proteinExistence type="predicted"/>
<keyword evidence="3" id="KW-0378">Hydrolase</keyword>
<dbReference type="Proteomes" id="UP000799444">
    <property type="component" value="Unassembled WGS sequence"/>
</dbReference>
<dbReference type="PANTHER" id="PTHR37981">
    <property type="entry name" value="LIPASE 2"/>
    <property type="match status" value="1"/>
</dbReference>
<evidence type="ECO:0000313" key="4">
    <source>
        <dbReference type="Proteomes" id="UP000799444"/>
    </source>
</evidence>
<dbReference type="EMBL" id="ML996164">
    <property type="protein sequence ID" value="KAF2733233.1"/>
    <property type="molecule type" value="Genomic_DNA"/>
</dbReference>
<accession>A0A9P4QSV4</accession>
<dbReference type="GO" id="GO:0016788">
    <property type="term" value="F:hydrolase activity, acting on ester bonds"/>
    <property type="evidence" value="ECO:0007669"/>
    <property type="project" value="InterPro"/>
</dbReference>
<dbReference type="GO" id="GO:0006629">
    <property type="term" value="P:lipid metabolic process"/>
    <property type="evidence" value="ECO:0007669"/>
    <property type="project" value="TreeGrafter"/>
</dbReference>
<dbReference type="InterPro" id="IPR013830">
    <property type="entry name" value="SGNH_hydro"/>
</dbReference>